<evidence type="ECO:0000313" key="1">
    <source>
        <dbReference type="EMBL" id="EAU32228.1"/>
    </source>
</evidence>
<reference evidence="2" key="1">
    <citation type="submission" date="2005-09" db="EMBL/GenBank/DDBJ databases">
        <title>Annotation of the Aspergillus terreus NIH2624 genome.</title>
        <authorList>
            <person name="Birren B.W."/>
            <person name="Lander E.S."/>
            <person name="Galagan J.E."/>
            <person name="Nusbaum C."/>
            <person name="Devon K."/>
            <person name="Henn M."/>
            <person name="Ma L.-J."/>
            <person name="Jaffe D.B."/>
            <person name="Butler J."/>
            <person name="Alvarez P."/>
            <person name="Gnerre S."/>
            <person name="Grabherr M."/>
            <person name="Kleber M."/>
            <person name="Mauceli E.W."/>
            <person name="Brockman W."/>
            <person name="Rounsley S."/>
            <person name="Young S.K."/>
            <person name="LaButti K."/>
            <person name="Pushparaj V."/>
            <person name="DeCaprio D."/>
            <person name="Crawford M."/>
            <person name="Koehrsen M."/>
            <person name="Engels R."/>
            <person name="Montgomery P."/>
            <person name="Pearson M."/>
            <person name="Howarth C."/>
            <person name="Larson L."/>
            <person name="Luoma S."/>
            <person name="White J."/>
            <person name="Alvarado L."/>
            <person name="Kodira C.D."/>
            <person name="Zeng Q."/>
            <person name="Oleary S."/>
            <person name="Yandava C."/>
            <person name="Denning D.W."/>
            <person name="Nierman W.C."/>
            <person name="Milne T."/>
            <person name="Madden K."/>
        </authorList>
    </citation>
    <scope>NUCLEOTIDE SEQUENCE [LARGE SCALE GENOMIC DNA]</scope>
    <source>
        <strain evidence="2">NIH 2624 / FGSC A1156</strain>
    </source>
</reference>
<organism evidence="1 2">
    <name type="scientific">Aspergillus terreus (strain NIH 2624 / FGSC A1156)</name>
    <dbReference type="NCBI Taxonomy" id="341663"/>
    <lineage>
        <taxon>Eukaryota</taxon>
        <taxon>Fungi</taxon>
        <taxon>Dikarya</taxon>
        <taxon>Ascomycota</taxon>
        <taxon>Pezizomycotina</taxon>
        <taxon>Eurotiomycetes</taxon>
        <taxon>Eurotiomycetidae</taxon>
        <taxon>Eurotiales</taxon>
        <taxon>Aspergillaceae</taxon>
        <taxon>Aspergillus</taxon>
        <taxon>Aspergillus subgen. Circumdati</taxon>
    </lineage>
</organism>
<proteinExistence type="predicted"/>
<dbReference type="AlphaFoldDB" id="Q0CHJ0"/>
<dbReference type="HOGENOM" id="CLU_1669013_0_0_1"/>
<dbReference type="VEuPathDB" id="FungiDB:ATEG_06844"/>
<dbReference type="GeneID" id="4319276"/>
<dbReference type="EMBL" id="CH476603">
    <property type="protein sequence ID" value="EAU32228.1"/>
    <property type="molecule type" value="Genomic_DNA"/>
</dbReference>
<accession>Q0CHJ0</accession>
<evidence type="ECO:0000313" key="2">
    <source>
        <dbReference type="Proteomes" id="UP000007963"/>
    </source>
</evidence>
<dbReference type="RefSeq" id="XP_001209529.1">
    <property type="nucleotide sequence ID" value="XM_001209529.1"/>
</dbReference>
<sequence length="158" mass="18675">MVHTRALCETCYDRFIKHNYVAFSYGSERAGYYGAEKRQLVCSFDGMEIYLTNSNDQITRKLADIARERRLFYLDKANILPPHEHWSEDCLQKIYGDAWETWYFPSRHMNVTAEHARYPDGRTGGHWEAMELDVSRVWVTQTLVWKTEGLRDLLEEVS</sequence>
<name>Q0CHJ0_ASPTN</name>
<dbReference type="Proteomes" id="UP000007963">
    <property type="component" value="Unassembled WGS sequence"/>
</dbReference>
<protein>
    <submittedName>
        <fullName evidence="1">Uncharacterized protein</fullName>
    </submittedName>
</protein>
<gene>
    <name evidence="1" type="ORF">ATEG_06844</name>
</gene>